<dbReference type="AlphaFoldDB" id="A0A327Y586"/>
<organism evidence="1 2">
    <name type="scientific">Paranoxybacillus vitaminiphilus</name>
    <dbReference type="NCBI Taxonomy" id="581036"/>
    <lineage>
        <taxon>Bacteria</taxon>
        <taxon>Bacillati</taxon>
        <taxon>Bacillota</taxon>
        <taxon>Bacilli</taxon>
        <taxon>Bacillales</taxon>
        <taxon>Anoxybacillaceae</taxon>
        <taxon>Paranoxybacillus</taxon>
    </lineage>
</organism>
<dbReference type="RefSeq" id="WP_111646369.1">
    <property type="nucleotide sequence ID" value="NZ_QLMH01000021.1"/>
</dbReference>
<dbReference type="OrthoDB" id="2083721at2"/>
<dbReference type="Proteomes" id="UP000248555">
    <property type="component" value="Unassembled WGS sequence"/>
</dbReference>
<evidence type="ECO:0000313" key="2">
    <source>
        <dbReference type="Proteomes" id="UP000248555"/>
    </source>
</evidence>
<name>A0A327Y586_9BACL</name>
<accession>A0A327Y586</accession>
<dbReference type="EMBL" id="QLMH01000021">
    <property type="protein sequence ID" value="RAK15452.1"/>
    <property type="molecule type" value="Genomic_DNA"/>
</dbReference>
<evidence type="ECO:0000313" key="1">
    <source>
        <dbReference type="EMBL" id="RAK15452.1"/>
    </source>
</evidence>
<reference evidence="1 2" key="1">
    <citation type="submission" date="2018-06" db="EMBL/GenBank/DDBJ databases">
        <title>Genomic Encyclopedia of Type Strains, Phase III (KMG-III): the genomes of soil and plant-associated and newly described type strains.</title>
        <authorList>
            <person name="Whitman W."/>
        </authorList>
    </citation>
    <scope>NUCLEOTIDE SEQUENCE [LARGE SCALE GENOMIC DNA]</scope>
    <source>
        <strain evidence="1 2">CGMCC 1.8979</strain>
    </source>
</reference>
<gene>
    <name evidence="1" type="ORF">B0I26_12122</name>
</gene>
<sequence>MFSEKIHKEVDSAIKRVWLEDIKKDYLQHSLLKEDSLKNAFYYHLRRRLGDHYLLDNHLRIYTEFYYMGLRADLVVVKLNENPGQNGHLKNDVAEIIAAIEMKYKYDLSDKPFLSDIEKVRKSIEEYKINALYYLAFIHEVEYEANSTLSWIDIEKSPWAKGRVVELNGYFVTEKQEPVWEVVSYNGLNEDIFREGNYSR</sequence>
<keyword evidence="2" id="KW-1185">Reference proteome</keyword>
<protein>
    <submittedName>
        <fullName evidence="1">Uncharacterized protein</fullName>
    </submittedName>
</protein>
<comment type="caution">
    <text evidence="1">The sequence shown here is derived from an EMBL/GenBank/DDBJ whole genome shotgun (WGS) entry which is preliminary data.</text>
</comment>
<proteinExistence type="predicted"/>